<dbReference type="RefSeq" id="WP_152172053.1">
    <property type="nucleotide sequence ID" value="NZ_CP045096.1"/>
</dbReference>
<name>A0A5P8KD37_9ACTN</name>
<keyword evidence="2" id="KW-1185">Reference proteome</keyword>
<organism evidence="1 2">
    <name type="scientific">Streptomyces phaeolivaceus</name>
    <dbReference type="NCBI Taxonomy" id="2653200"/>
    <lineage>
        <taxon>Bacteria</taxon>
        <taxon>Bacillati</taxon>
        <taxon>Actinomycetota</taxon>
        <taxon>Actinomycetes</taxon>
        <taxon>Kitasatosporales</taxon>
        <taxon>Streptomycetaceae</taxon>
        <taxon>Streptomyces</taxon>
    </lineage>
</organism>
<evidence type="ECO:0000313" key="2">
    <source>
        <dbReference type="Proteomes" id="UP000327294"/>
    </source>
</evidence>
<dbReference type="AlphaFoldDB" id="A0A5P8KD37"/>
<gene>
    <name evidence="1" type="ORF">F9278_36200</name>
</gene>
<sequence length="123" mass="12741">MATTDVAYSNLVANGNLVQPAGTTLVAAPTNNMRIVKAVPEYTVLRVSNTDDDTALTLTVKAGDNPPALAAGQGDLAVSIAFGTVRFIGPFESGRFIQSDGSMLIESTTTTGTITALRIPRSV</sequence>
<proteinExistence type="predicted"/>
<dbReference type="EMBL" id="CP045096">
    <property type="protein sequence ID" value="QFR00723.1"/>
    <property type="molecule type" value="Genomic_DNA"/>
</dbReference>
<dbReference type="Proteomes" id="UP000327294">
    <property type="component" value="Chromosome"/>
</dbReference>
<protein>
    <submittedName>
        <fullName evidence="1">Uncharacterized protein</fullName>
    </submittedName>
</protein>
<accession>A0A5P8KD37</accession>
<reference evidence="1 2" key="1">
    <citation type="submission" date="2019-10" db="EMBL/GenBank/DDBJ databases">
        <title>Streptomyces sp. strain GY16 isolated from leaves of Broussonetia papyrifera.</title>
        <authorList>
            <person name="Mo P."/>
        </authorList>
    </citation>
    <scope>NUCLEOTIDE SEQUENCE [LARGE SCALE GENOMIC DNA]</scope>
    <source>
        <strain evidence="1 2">GY16</strain>
    </source>
</reference>
<evidence type="ECO:0000313" key="1">
    <source>
        <dbReference type="EMBL" id="QFR00723.1"/>
    </source>
</evidence>
<dbReference type="KEGG" id="sphv:F9278_36200"/>